<dbReference type="Pfam" id="PF13837">
    <property type="entry name" value="Myb_DNA-bind_4"/>
    <property type="match status" value="1"/>
</dbReference>
<feature type="domain" description="Myb/SANT-like DNA-binding" evidence="1">
    <location>
        <begin position="19"/>
        <end position="108"/>
    </location>
</feature>
<keyword evidence="3" id="KW-1185">Reference proteome</keyword>
<dbReference type="Proteomes" id="UP001529510">
    <property type="component" value="Unassembled WGS sequence"/>
</dbReference>
<evidence type="ECO:0000259" key="1">
    <source>
        <dbReference type="Pfam" id="PF13837"/>
    </source>
</evidence>
<dbReference type="Gene3D" id="1.10.10.60">
    <property type="entry name" value="Homeodomain-like"/>
    <property type="match status" value="1"/>
</dbReference>
<comment type="caution">
    <text evidence="2">The sequence shown here is derived from an EMBL/GenBank/DDBJ whole genome shotgun (WGS) entry which is preliminary data.</text>
</comment>
<dbReference type="FunFam" id="1.10.10.60:FF:000032">
    <property type="entry name" value="Zinc finger and SCAN domain-containing 20"/>
    <property type="match status" value="1"/>
</dbReference>
<dbReference type="PANTHER" id="PTHR47595:SF1">
    <property type="entry name" value="MYB_SANT-LIKE DNA-BINDING DOMAIN-CONTAINING PROTEIN"/>
    <property type="match status" value="1"/>
</dbReference>
<protein>
    <recommendedName>
        <fullName evidence="1">Myb/SANT-like DNA-binding domain-containing protein</fullName>
    </recommendedName>
</protein>
<reference evidence="2 3" key="1">
    <citation type="submission" date="2024-05" db="EMBL/GenBank/DDBJ databases">
        <title>Genome sequencing and assembly of Indian major carp, Cirrhinus mrigala (Hamilton, 1822).</title>
        <authorList>
            <person name="Mohindra V."/>
            <person name="Chowdhury L.M."/>
            <person name="Lal K."/>
            <person name="Jena J.K."/>
        </authorList>
    </citation>
    <scope>NUCLEOTIDE SEQUENCE [LARGE SCALE GENOMIC DNA]</scope>
    <source>
        <strain evidence="2">CM1030</strain>
        <tissue evidence="2">Blood</tissue>
    </source>
</reference>
<name>A0ABD0NRG4_CIRMR</name>
<feature type="non-terminal residue" evidence="2">
    <location>
        <position position="1"/>
    </location>
</feature>
<dbReference type="AlphaFoldDB" id="A0ABD0NRG4"/>
<dbReference type="PANTHER" id="PTHR47595">
    <property type="entry name" value="HEAT SHOCK 70 KDA PROTEIN 14"/>
    <property type="match status" value="1"/>
</dbReference>
<evidence type="ECO:0000313" key="3">
    <source>
        <dbReference type="Proteomes" id="UP001529510"/>
    </source>
</evidence>
<accession>A0ABD0NRG4</accession>
<sequence>TTAAAANEMNVITVHDSGRNWSEEEVAALLQIWAEEGIQRQLQGSTRNKDIFVQISRRLLQQGVERDWKQCRTKYKNLKYLYRSLQRGKADIGDPRRVMRFYEQLDALLSKPPRSRMSYAEFSDSNNLLRNSRMFTPPSFEEHSMGGLPQDDNDIVGVRYDQPPMDEAALRSPTISARAFQNHVETEGVLTRPEEVSNVEYGMPEMNHAIVRSTGSPQIEYEQHVSSDSIPAVIYDDGQKYKRIPGNKMNYTSGSQLVSHQI</sequence>
<proteinExistence type="predicted"/>
<gene>
    <name evidence="2" type="ORF">M9458_040266</name>
</gene>
<dbReference type="EMBL" id="JAMKFB020000020">
    <property type="protein sequence ID" value="KAL0164513.1"/>
    <property type="molecule type" value="Genomic_DNA"/>
</dbReference>
<dbReference type="InterPro" id="IPR044822">
    <property type="entry name" value="Myb_DNA-bind_4"/>
</dbReference>
<evidence type="ECO:0000313" key="2">
    <source>
        <dbReference type="EMBL" id="KAL0164513.1"/>
    </source>
</evidence>
<organism evidence="2 3">
    <name type="scientific">Cirrhinus mrigala</name>
    <name type="common">Mrigala</name>
    <dbReference type="NCBI Taxonomy" id="683832"/>
    <lineage>
        <taxon>Eukaryota</taxon>
        <taxon>Metazoa</taxon>
        <taxon>Chordata</taxon>
        <taxon>Craniata</taxon>
        <taxon>Vertebrata</taxon>
        <taxon>Euteleostomi</taxon>
        <taxon>Actinopterygii</taxon>
        <taxon>Neopterygii</taxon>
        <taxon>Teleostei</taxon>
        <taxon>Ostariophysi</taxon>
        <taxon>Cypriniformes</taxon>
        <taxon>Cyprinidae</taxon>
        <taxon>Labeoninae</taxon>
        <taxon>Labeonini</taxon>
        <taxon>Cirrhinus</taxon>
    </lineage>
</organism>